<dbReference type="SMART" id="SM00729">
    <property type="entry name" value="Elp3"/>
    <property type="match status" value="1"/>
</dbReference>
<keyword evidence="8 14" id="KW-0479">Metal-binding</keyword>
<keyword evidence="9 14" id="KW-0560">Oxidoreductase</keyword>
<dbReference type="InterPro" id="IPR013785">
    <property type="entry name" value="Aldolase_TIM"/>
</dbReference>
<evidence type="ECO:0000256" key="8">
    <source>
        <dbReference type="ARBA" id="ARBA00022723"/>
    </source>
</evidence>
<comment type="similarity">
    <text evidence="3 14">Belongs to the anaerobic coproporphyrinogen-III oxidase family.</text>
</comment>
<evidence type="ECO:0000256" key="5">
    <source>
        <dbReference type="ARBA" id="ARBA00022485"/>
    </source>
</evidence>
<keyword evidence="10 14" id="KW-0408">Iron</keyword>
<dbReference type="RefSeq" id="WP_243068718.1">
    <property type="nucleotide sequence ID" value="NZ_JAIVFK010000022.1"/>
</dbReference>
<dbReference type="SFLD" id="SFLDG01065">
    <property type="entry name" value="anaerobic_coproporphyrinogen-I"/>
    <property type="match status" value="1"/>
</dbReference>
<name>A0ABS9ZC05_9HYPH</name>
<evidence type="ECO:0000256" key="3">
    <source>
        <dbReference type="ARBA" id="ARBA00005493"/>
    </source>
</evidence>
<accession>A0ABS9ZC05</accession>
<dbReference type="PIRSF" id="PIRSF000167">
    <property type="entry name" value="HemN"/>
    <property type="match status" value="1"/>
</dbReference>
<feature type="domain" description="Radical SAM core" evidence="15">
    <location>
        <begin position="43"/>
        <end position="276"/>
    </location>
</feature>
<dbReference type="InterPro" id="IPR006638">
    <property type="entry name" value="Elp3/MiaA/NifB-like_rSAM"/>
</dbReference>
<keyword evidence="11 14" id="KW-0411">Iron-sulfur</keyword>
<evidence type="ECO:0000313" key="17">
    <source>
        <dbReference type="Proteomes" id="UP001139104"/>
    </source>
</evidence>
<dbReference type="Pfam" id="PF06969">
    <property type="entry name" value="HemN_C"/>
    <property type="match status" value="1"/>
</dbReference>
<comment type="pathway">
    <text evidence="2 14">Porphyrin-containing compound metabolism; protoporphyrin-IX biosynthesis; protoporphyrinogen-IX from coproporphyrinogen-III (AdoMet route): step 1/1.</text>
</comment>
<sequence length="450" mass="48877">MSALPSHLVLAEKAVPRYTSYPTAPHFSDAVGPDQYAAWLADLPAETRLSLYLHVPFCRELCTYCGCHTRATRRDEPLHAYAATLAREIDMVATASPARKVIHAHWGGGTPGLLGGEKLRALTETLRGHFDFAPEAEISIELDPRHVDGPLAEPLFAAGFNRVSLGVQDFNPHVQQAIGRIQPFDVVERAVNVLRAAGFRAINLDLMYGLPFQTEADVVHTAERAASLRPSRLALFGYAHAPWFAKRQKLIDAAALPGAAERLRQAATARRVLSEQGYVAIGLDHFALPDDPMAVAQRAGKLRRNFQGYTVDQADALLPFGASSIGRLPQGYVQNAADVGTWRRAIESERFATVKGVGFTRDDLARAAVIERLMCDFSVDYGAIAERFLGDAAALDAAQEELAQLTGEGVATQEGRRVSITEAGRPFMRLVASAFDAYLAARAARHSVAV</sequence>
<evidence type="ECO:0000256" key="13">
    <source>
        <dbReference type="ARBA" id="ARBA00048321"/>
    </source>
</evidence>
<protein>
    <recommendedName>
        <fullName evidence="14">Coproporphyrinogen-III oxidase</fullName>
        <ecNumber evidence="14">1.3.98.3</ecNumber>
    </recommendedName>
</protein>
<evidence type="ECO:0000256" key="7">
    <source>
        <dbReference type="ARBA" id="ARBA00022691"/>
    </source>
</evidence>
<gene>
    <name evidence="16" type="primary">hemN</name>
    <name evidence="16" type="ORF">K2U94_19055</name>
</gene>
<dbReference type="SUPFAM" id="SSF102114">
    <property type="entry name" value="Radical SAM enzymes"/>
    <property type="match status" value="1"/>
</dbReference>
<proteinExistence type="inferred from homology"/>
<dbReference type="EMBL" id="JAIVFP010000001">
    <property type="protein sequence ID" value="MCI4684840.1"/>
    <property type="molecule type" value="Genomic_DNA"/>
</dbReference>
<dbReference type="InterPro" id="IPR004558">
    <property type="entry name" value="Coprogen_oxidase_HemN"/>
</dbReference>
<comment type="subunit">
    <text evidence="4">Monomer.</text>
</comment>
<keyword evidence="17" id="KW-1185">Reference proteome</keyword>
<evidence type="ECO:0000256" key="10">
    <source>
        <dbReference type="ARBA" id="ARBA00023004"/>
    </source>
</evidence>
<comment type="cofactor">
    <cofactor evidence="14">
        <name>[4Fe-4S] cluster</name>
        <dbReference type="ChEBI" id="CHEBI:49883"/>
    </cofactor>
    <text evidence="14">Binds 1 [4Fe-4S] cluster. The cluster is coordinated with 3 cysteines and an exchangeable S-adenosyl-L-methionine.</text>
</comment>
<evidence type="ECO:0000256" key="1">
    <source>
        <dbReference type="ARBA" id="ARBA00004496"/>
    </source>
</evidence>
<dbReference type="CDD" id="cd01335">
    <property type="entry name" value="Radical_SAM"/>
    <property type="match status" value="1"/>
</dbReference>
<dbReference type="PANTHER" id="PTHR13932:SF6">
    <property type="entry name" value="OXYGEN-INDEPENDENT COPROPORPHYRINOGEN III OXIDASE"/>
    <property type="match status" value="1"/>
</dbReference>
<dbReference type="Pfam" id="PF04055">
    <property type="entry name" value="Radical_SAM"/>
    <property type="match status" value="1"/>
</dbReference>
<dbReference type="Gene3D" id="1.10.10.920">
    <property type="match status" value="1"/>
</dbReference>
<evidence type="ECO:0000259" key="15">
    <source>
        <dbReference type="PROSITE" id="PS51918"/>
    </source>
</evidence>
<dbReference type="InterPro" id="IPR007197">
    <property type="entry name" value="rSAM"/>
</dbReference>
<evidence type="ECO:0000313" key="16">
    <source>
        <dbReference type="EMBL" id="MCI4684840.1"/>
    </source>
</evidence>
<evidence type="ECO:0000256" key="2">
    <source>
        <dbReference type="ARBA" id="ARBA00004785"/>
    </source>
</evidence>
<organism evidence="16 17">
    <name type="scientific">Candidatus Rhodoblastus alkanivorans</name>
    <dbReference type="NCBI Taxonomy" id="2954117"/>
    <lineage>
        <taxon>Bacteria</taxon>
        <taxon>Pseudomonadati</taxon>
        <taxon>Pseudomonadota</taxon>
        <taxon>Alphaproteobacteria</taxon>
        <taxon>Hyphomicrobiales</taxon>
        <taxon>Rhodoblastaceae</taxon>
        <taxon>Rhodoblastus</taxon>
    </lineage>
</organism>
<dbReference type="PROSITE" id="PS51918">
    <property type="entry name" value="RADICAL_SAM"/>
    <property type="match status" value="1"/>
</dbReference>
<reference evidence="16" key="1">
    <citation type="journal article" date="2022" name="ISME J.">
        <title>Identification of active gaseous-alkane degraders at natural gas seeps.</title>
        <authorList>
            <person name="Farhan Ul Haque M."/>
            <person name="Hernandez M."/>
            <person name="Crombie A.T."/>
            <person name="Murrell J.C."/>
        </authorList>
    </citation>
    <scope>NUCLEOTIDE SEQUENCE</scope>
    <source>
        <strain evidence="16">PC2</strain>
    </source>
</reference>
<evidence type="ECO:0000256" key="12">
    <source>
        <dbReference type="ARBA" id="ARBA00023244"/>
    </source>
</evidence>
<dbReference type="InterPro" id="IPR010723">
    <property type="entry name" value="HemN_C"/>
</dbReference>
<evidence type="ECO:0000256" key="4">
    <source>
        <dbReference type="ARBA" id="ARBA00011245"/>
    </source>
</evidence>
<dbReference type="Proteomes" id="UP001139104">
    <property type="component" value="Unassembled WGS sequence"/>
</dbReference>
<dbReference type="EC" id="1.3.98.3" evidence="14"/>
<dbReference type="InterPro" id="IPR058240">
    <property type="entry name" value="rSAM_sf"/>
</dbReference>
<evidence type="ECO:0000256" key="9">
    <source>
        <dbReference type="ARBA" id="ARBA00023002"/>
    </source>
</evidence>
<comment type="subcellular location">
    <subcellularLocation>
        <location evidence="1 14">Cytoplasm</location>
    </subcellularLocation>
</comment>
<keyword evidence="12 14" id="KW-0627">Porphyrin biosynthesis</keyword>
<comment type="caution">
    <text evidence="16">The sequence shown here is derived from an EMBL/GenBank/DDBJ whole genome shotgun (WGS) entry which is preliminary data.</text>
</comment>
<evidence type="ECO:0000256" key="6">
    <source>
        <dbReference type="ARBA" id="ARBA00022490"/>
    </source>
</evidence>
<evidence type="ECO:0000256" key="11">
    <source>
        <dbReference type="ARBA" id="ARBA00023014"/>
    </source>
</evidence>
<dbReference type="NCBIfam" id="TIGR00538">
    <property type="entry name" value="hemN"/>
    <property type="match status" value="1"/>
</dbReference>
<comment type="catalytic activity">
    <reaction evidence="13 14">
        <text>coproporphyrinogen III + 2 S-adenosyl-L-methionine = protoporphyrinogen IX + 2 5'-deoxyadenosine + 2 L-methionine + 2 CO2</text>
        <dbReference type="Rhea" id="RHEA:15425"/>
        <dbReference type="ChEBI" id="CHEBI:16526"/>
        <dbReference type="ChEBI" id="CHEBI:17319"/>
        <dbReference type="ChEBI" id="CHEBI:57307"/>
        <dbReference type="ChEBI" id="CHEBI:57309"/>
        <dbReference type="ChEBI" id="CHEBI:57844"/>
        <dbReference type="ChEBI" id="CHEBI:59789"/>
        <dbReference type="EC" id="1.3.98.3"/>
    </reaction>
</comment>
<dbReference type="PANTHER" id="PTHR13932">
    <property type="entry name" value="COPROPORPHYRINIGEN III OXIDASE"/>
    <property type="match status" value="1"/>
</dbReference>
<dbReference type="GO" id="GO:0051989">
    <property type="term" value="F:coproporphyrinogen dehydrogenase activity"/>
    <property type="evidence" value="ECO:0007669"/>
    <property type="project" value="UniProtKB-EC"/>
</dbReference>
<keyword evidence="5 14" id="KW-0004">4Fe-4S</keyword>
<keyword evidence="7 14" id="KW-0949">S-adenosyl-L-methionine</keyword>
<evidence type="ECO:0000256" key="14">
    <source>
        <dbReference type="PIRNR" id="PIRNR000167"/>
    </source>
</evidence>
<keyword evidence="6 14" id="KW-0963">Cytoplasm</keyword>
<dbReference type="Gene3D" id="3.20.20.70">
    <property type="entry name" value="Aldolase class I"/>
    <property type="match status" value="1"/>
</dbReference>
<dbReference type="InterPro" id="IPR034505">
    <property type="entry name" value="Coproporphyrinogen-III_oxidase"/>
</dbReference>
<dbReference type="SFLD" id="SFLDS00029">
    <property type="entry name" value="Radical_SAM"/>
    <property type="match status" value="1"/>
</dbReference>